<organism evidence="23 24">
    <name type="scientific">Buchnera aphidicola</name>
    <name type="common">Cinara splendens</name>
    <dbReference type="NCBI Taxonomy" id="2518979"/>
    <lineage>
        <taxon>Bacteria</taxon>
        <taxon>Pseudomonadati</taxon>
        <taxon>Pseudomonadota</taxon>
        <taxon>Gammaproteobacteria</taxon>
        <taxon>Enterobacterales</taxon>
        <taxon>Erwiniaceae</taxon>
        <taxon>Buchnera</taxon>
    </lineage>
</organism>
<dbReference type="InterPro" id="IPR018528">
    <property type="entry name" value="Preph_deHydtase_CS"/>
</dbReference>
<comment type="function">
    <text evidence="2">Catalyzes the Claisen rearrangement of chorismate to prephenate and the decarboxylation/dehydration of prephenate to phenylpyruvate.</text>
</comment>
<dbReference type="SMART" id="SM00830">
    <property type="entry name" value="CM_2"/>
    <property type="match status" value="1"/>
</dbReference>
<dbReference type="Gene3D" id="3.30.70.260">
    <property type="match status" value="1"/>
</dbReference>
<comment type="pathway">
    <text evidence="4">Amino-acid biosynthesis; L-phenylalanine biosynthesis; phenylpyruvate from prephenate: step 1/1.</text>
</comment>
<dbReference type="PROSITE" id="PS51171">
    <property type="entry name" value="PREPHENATE_DEHYDR_3"/>
    <property type="match status" value="1"/>
</dbReference>
<dbReference type="OrthoDB" id="9802281at2"/>
<dbReference type="GO" id="GO:0004106">
    <property type="term" value="F:chorismate mutase activity"/>
    <property type="evidence" value="ECO:0007669"/>
    <property type="project" value="UniProtKB-EC"/>
</dbReference>
<evidence type="ECO:0000256" key="2">
    <source>
        <dbReference type="ARBA" id="ARBA00002364"/>
    </source>
</evidence>
<evidence type="ECO:0000256" key="11">
    <source>
        <dbReference type="ARBA" id="ARBA00023141"/>
    </source>
</evidence>
<dbReference type="InterPro" id="IPR036263">
    <property type="entry name" value="Chorismate_II_sf"/>
</dbReference>
<evidence type="ECO:0000256" key="16">
    <source>
        <dbReference type="ARBA" id="ARBA00031175"/>
    </source>
</evidence>
<dbReference type="PANTHER" id="PTHR21022">
    <property type="entry name" value="PREPHENATE DEHYDRATASE P PROTEIN"/>
    <property type="match status" value="1"/>
</dbReference>
<dbReference type="InterPro" id="IPR001086">
    <property type="entry name" value="Preph_deHydtase"/>
</dbReference>
<comment type="pathway">
    <text evidence="5">Metabolic intermediate biosynthesis; prephenate biosynthesis; prephenate from chorismate: step 1/1.</text>
</comment>
<dbReference type="SUPFAM" id="SSF48600">
    <property type="entry name" value="Chorismate mutase II"/>
    <property type="match status" value="1"/>
</dbReference>
<gene>
    <name evidence="23" type="primary">pheA</name>
    <name evidence="23" type="ORF">BUCISPPA3004_256</name>
</gene>
<evidence type="ECO:0000256" key="8">
    <source>
        <dbReference type="ARBA" id="ARBA00014401"/>
    </source>
</evidence>
<evidence type="ECO:0000256" key="6">
    <source>
        <dbReference type="ARBA" id="ARBA00012404"/>
    </source>
</evidence>
<dbReference type="InterPro" id="IPR036979">
    <property type="entry name" value="CM_dom_sf"/>
</dbReference>
<keyword evidence="15" id="KW-0511">Multifunctional enzyme</keyword>
<dbReference type="GO" id="GO:0004664">
    <property type="term" value="F:prephenate dehydratase activity"/>
    <property type="evidence" value="ECO:0007669"/>
    <property type="project" value="UniProtKB-EC"/>
</dbReference>
<feature type="domain" description="Prephenate dehydratase" evidence="22">
    <location>
        <begin position="103"/>
        <end position="284"/>
    </location>
</feature>
<evidence type="ECO:0000256" key="4">
    <source>
        <dbReference type="ARBA" id="ARBA00004741"/>
    </source>
</evidence>
<feature type="domain" description="Chorismate mutase" evidence="21">
    <location>
        <begin position="1"/>
        <end position="92"/>
    </location>
</feature>
<keyword evidence="9" id="KW-0963">Cytoplasm</keyword>
<evidence type="ECO:0000256" key="10">
    <source>
        <dbReference type="ARBA" id="ARBA00022605"/>
    </source>
</evidence>
<dbReference type="EC" id="4.2.1.51" evidence="7"/>
<reference evidence="23 24" key="1">
    <citation type="submission" date="2019-02" db="EMBL/GenBank/DDBJ databases">
        <authorList>
            <person name="Manzano-Marin A."/>
            <person name="Manzano-Marin A."/>
        </authorList>
    </citation>
    <scope>NUCLEOTIDE SEQUENCE [LARGE SCALE GENOMIC DNA]</scope>
    <source>
        <strain evidence="23 24">BuCisplendens</strain>
    </source>
</reference>
<dbReference type="PROSITE" id="PS51168">
    <property type="entry name" value="CHORISMATE_MUT_2"/>
    <property type="match status" value="1"/>
</dbReference>
<dbReference type="GO" id="GO:0046417">
    <property type="term" value="P:chorismate metabolic process"/>
    <property type="evidence" value="ECO:0007669"/>
    <property type="project" value="InterPro"/>
</dbReference>
<evidence type="ECO:0000256" key="9">
    <source>
        <dbReference type="ARBA" id="ARBA00022490"/>
    </source>
</evidence>
<comment type="subcellular location">
    <subcellularLocation>
        <location evidence="3">Cytoplasm</location>
    </subcellularLocation>
</comment>
<keyword evidence="10" id="KW-0028">Amino-acid biosynthesis</keyword>
<comment type="catalytic activity">
    <reaction evidence="18">
        <text>prephenate + H(+) = 3-phenylpyruvate + CO2 + H2O</text>
        <dbReference type="Rhea" id="RHEA:21648"/>
        <dbReference type="ChEBI" id="CHEBI:15377"/>
        <dbReference type="ChEBI" id="CHEBI:15378"/>
        <dbReference type="ChEBI" id="CHEBI:16526"/>
        <dbReference type="ChEBI" id="CHEBI:18005"/>
        <dbReference type="ChEBI" id="CHEBI:29934"/>
        <dbReference type="EC" id="4.2.1.51"/>
    </reaction>
</comment>
<sequence length="384" mass="45174">MDKKKTLQLLRNQINNVDHKIIKLLSFRESLSINILQNKIHNKLDIRDKNREIELFNNLHQLSQKNKINPKFIQKIFEIIVNNSILVQKKHKKKIKNNSKKNFCAYLGPVGSYSSEVFNNLSKNKKNFFLAHEHTNFNSIIESLNNRRCYVALLPFENRISGIIPEVYEILKKQNEIYIIKEIYAKIQHHLFTVKNCFFYNIKNVYSHIQPFKQCSIFLEKFPEWKKKYFNSTSEGMKKLSSENKKNSAVIGSSIGGSYYNLQKIAANISNIENNITRFILISKKKKKITKKIPVKTTILITLNNTEENITKIRKIFQTRKIEITNIILEKNIINNPTKTYLIEIIENFFSNIIQEALHTIKKHVENIKILGCYPVEKNINKLF</sequence>
<dbReference type="InterPro" id="IPR045865">
    <property type="entry name" value="ACT-like_dom_sf"/>
</dbReference>
<dbReference type="PIRSF" id="PIRSF001500">
    <property type="entry name" value="Chor_mut_pdt_Ppr"/>
    <property type="match status" value="1"/>
</dbReference>
<dbReference type="EMBL" id="LR217722">
    <property type="protein sequence ID" value="VFP85009.1"/>
    <property type="molecule type" value="Genomic_DNA"/>
</dbReference>
<dbReference type="Proteomes" id="UP000294413">
    <property type="component" value="Chromosome 1"/>
</dbReference>
<evidence type="ECO:0000256" key="17">
    <source>
        <dbReference type="ARBA" id="ARBA00031520"/>
    </source>
</evidence>
<feature type="binding site" evidence="19">
    <location>
        <position position="11"/>
    </location>
    <ligand>
        <name>substrate</name>
    </ligand>
</feature>
<evidence type="ECO:0000256" key="14">
    <source>
        <dbReference type="ARBA" id="ARBA00023239"/>
    </source>
</evidence>
<dbReference type="UniPathway" id="UPA00121">
    <property type="reaction ID" value="UER00345"/>
</dbReference>
<dbReference type="Gene3D" id="3.40.190.10">
    <property type="entry name" value="Periplasmic binding protein-like II"/>
    <property type="match status" value="2"/>
</dbReference>
<feature type="binding site" evidence="19">
    <location>
        <position position="88"/>
    </location>
    <ligand>
        <name>substrate</name>
    </ligand>
</feature>
<dbReference type="SUPFAM" id="SSF55021">
    <property type="entry name" value="ACT-like"/>
    <property type="match status" value="1"/>
</dbReference>
<evidence type="ECO:0000256" key="1">
    <source>
        <dbReference type="ARBA" id="ARBA00000824"/>
    </source>
</evidence>
<dbReference type="Gene3D" id="1.20.59.10">
    <property type="entry name" value="Chorismate mutase"/>
    <property type="match status" value="1"/>
</dbReference>
<feature type="binding site" evidence="19">
    <location>
        <position position="52"/>
    </location>
    <ligand>
        <name>substrate</name>
    </ligand>
</feature>
<dbReference type="Pfam" id="PF00800">
    <property type="entry name" value="PDT"/>
    <property type="match status" value="1"/>
</dbReference>
<evidence type="ECO:0000313" key="24">
    <source>
        <dbReference type="Proteomes" id="UP000294413"/>
    </source>
</evidence>
<feature type="binding site" evidence="19">
    <location>
        <position position="84"/>
    </location>
    <ligand>
        <name>substrate</name>
    </ligand>
</feature>
<dbReference type="PANTHER" id="PTHR21022:SF19">
    <property type="entry name" value="PREPHENATE DEHYDRATASE-RELATED"/>
    <property type="match status" value="1"/>
</dbReference>
<accession>A0A451DED6</accession>
<dbReference type="SUPFAM" id="SSF53850">
    <property type="entry name" value="Periplasmic binding protein-like II"/>
    <property type="match status" value="1"/>
</dbReference>
<proteinExistence type="predicted"/>
<evidence type="ECO:0000256" key="20">
    <source>
        <dbReference type="PIRSR" id="PIRSR001500-2"/>
    </source>
</evidence>
<keyword evidence="13 23" id="KW-0413">Isomerase</keyword>
<keyword evidence="11" id="KW-0057">Aromatic amino acid biosynthesis</keyword>
<dbReference type="UniPathway" id="UPA00120">
    <property type="reaction ID" value="UER00203"/>
</dbReference>
<feature type="binding site" evidence="19">
    <location>
        <position position="48"/>
    </location>
    <ligand>
        <name>substrate</name>
    </ligand>
</feature>
<evidence type="ECO:0000256" key="13">
    <source>
        <dbReference type="ARBA" id="ARBA00023235"/>
    </source>
</evidence>
<dbReference type="EC" id="5.4.99.5" evidence="6"/>
<evidence type="ECO:0000259" key="22">
    <source>
        <dbReference type="PROSITE" id="PS51171"/>
    </source>
</evidence>
<keyword evidence="12" id="KW-0584">Phenylalanine biosynthesis</keyword>
<feature type="binding site" evidence="19">
    <location>
        <position position="28"/>
    </location>
    <ligand>
        <name>substrate</name>
    </ligand>
</feature>
<evidence type="ECO:0000256" key="12">
    <source>
        <dbReference type="ARBA" id="ARBA00023222"/>
    </source>
</evidence>
<evidence type="ECO:0000256" key="15">
    <source>
        <dbReference type="ARBA" id="ARBA00023268"/>
    </source>
</evidence>
<evidence type="ECO:0000256" key="19">
    <source>
        <dbReference type="PIRSR" id="PIRSR001500-1"/>
    </source>
</evidence>
<dbReference type="CDD" id="cd13631">
    <property type="entry name" value="PBP2_Ct-PDT_like"/>
    <property type="match status" value="1"/>
</dbReference>
<keyword evidence="14 23" id="KW-0456">Lyase</keyword>
<dbReference type="InterPro" id="IPR002701">
    <property type="entry name" value="CM_II_prokaryot"/>
</dbReference>
<evidence type="ECO:0000256" key="3">
    <source>
        <dbReference type="ARBA" id="ARBA00004496"/>
    </source>
</evidence>
<dbReference type="RefSeq" id="WP_154048935.1">
    <property type="nucleotide sequence ID" value="NZ_LR217722.1"/>
</dbReference>
<dbReference type="Pfam" id="PF01817">
    <property type="entry name" value="CM_2"/>
    <property type="match status" value="1"/>
</dbReference>
<name>A0A451DED6_9GAMM</name>
<dbReference type="AlphaFoldDB" id="A0A451DED6"/>
<feature type="site" description="Essential for prephenate dehydratase activity" evidence="20">
    <location>
        <position position="277"/>
    </location>
</feature>
<comment type="catalytic activity">
    <reaction evidence="1">
        <text>chorismate = prephenate</text>
        <dbReference type="Rhea" id="RHEA:13897"/>
        <dbReference type="ChEBI" id="CHEBI:29748"/>
        <dbReference type="ChEBI" id="CHEBI:29934"/>
        <dbReference type="EC" id="5.4.99.5"/>
    </reaction>
</comment>
<evidence type="ECO:0000259" key="21">
    <source>
        <dbReference type="PROSITE" id="PS51168"/>
    </source>
</evidence>
<protein>
    <recommendedName>
        <fullName evidence="8">Bifunctional chorismate mutase/prephenate dehydratase</fullName>
        <ecNumber evidence="7">4.2.1.51</ecNumber>
        <ecNumber evidence="6">5.4.99.5</ecNumber>
    </recommendedName>
    <alternativeName>
        <fullName evidence="17">Chorismate mutase-prephenate dehydratase</fullName>
    </alternativeName>
    <alternativeName>
        <fullName evidence="16">p-protein</fullName>
    </alternativeName>
</protein>
<evidence type="ECO:0000256" key="5">
    <source>
        <dbReference type="ARBA" id="ARBA00004817"/>
    </source>
</evidence>
<evidence type="ECO:0000313" key="23">
    <source>
        <dbReference type="EMBL" id="VFP85009.1"/>
    </source>
</evidence>
<feature type="binding site" evidence="19">
    <location>
        <position position="39"/>
    </location>
    <ligand>
        <name>substrate</name>
    </ligand>
</feature>
<evidence type="ECO:0000256" key="7">
    <source>
        <dbReference type="ARBA" id="ARBA00013147"/>
    </source>
</evidence>
<dbReference type="PROSITE" id="PS00857">
    <property type="entry name" value="PREPHENATE_DEHYDR_1"/>
    <property type="match status" value="1"/>
</dbReference>
<dbReference type="GO" id="GO:0005737">
    <property type="term" value="C:cytoplasm"/>
    <property type="evidence" value="ECO:0007669"/>
    <property type="project" value="UniProtKB-SubCell"/>
</dbReference>
<dbReference type="GO" id="GO:0009094">
    <property type="term" value="P:L-phenylalanine biosynthetic process"/>
    <property type="evidence" value="ECO:0007669"/>
    <property type="project" value="UniProtKB-UniPathway"/>
</dbReference>
<dbReference type="InterPro" id="IPR008242">
    <property type="entry name" value="Chor_mutase/pphenate_deHydtase"/>
</dbReference>
<evidence type="ECO:0000256" key="18">
    <source>
        <dbReference type="ARBA" id="ARBA00047848"/>
    </source>
</evidence>